<name>A0A8J3ZVH8_9ACTN</name>
<sequence length="145" mass="15662">MYGSPMAPQLDPETTQRVGPYPPTMEPPPVRQPVQPPPVQPVRQPPPPPAATRVEPRVANPGYRPGQAATPVYPPGVSRGGYREPQQYEQQQYREPAYAEPARAVGSGGGGRAARIVFVTMLLVLTPIVCGVIAYRFTAGVWPLP</sequence>
<feature type="transmembrane region" description="Helical" evidence="2">
    <location>
        <begin position="116"/>
        <end position="137"/>
    </location>
</feature>
<organism evidence="3 4">
    <name type="scientific">Virgisporangium ochraceum</name>
    <dbReference type="NCBI Taxonomy" id="65505"/>
    <lineage>
        <taxon>Bacteria</taxon>
        <taxon>Bacillati</taxon>
        <taxon>Actinomycetota</taxon>
        <taxon>Actinomycetes</taxon>
        <taxon>Micromonosporales</taxon>
        <taxon>Micromonosporaceae</taxon>
        <taxon>Virgisporangium</taxon>
    </lineage>
</organism>
<feature type="compositionally biased region" description="Pro residues" evidence="1">
    <location>
        <begin position="20"/>
        <end position="50"/>
    </location>
</feature>
<keyword evidence="2" id="KW-0812">Transmembrane</keyword>
<proteinExistence type="predicted"/>
<dbReference type="Proteomes" id="UP000635606">
    <property type="component" value="Unassembled WGS sequence"/>
</dbReference>
<feature type="compositionally biased region" description="Low complexity" evidence="1">
    <location>
        <begin position="83"/>
        <end position="105"/>
    </location>
</feature>
<evidence type="ECO:0000256" key="1">
    <source>
        <dbReference type="SAM" id="MobiDB-lite"/>
    </source>
</evidence>
<accession>A0A8J3ZVH8</accession>
<protein>
    <submittedName>
        <fullName evidence="3">Uncharacterized protein</fullName>
    </submittedName>
</protein>
<keyword evidence="4" id="KW-1185">Reference proteome</keyword>
<feature type="region of interest" description="Disordered" evidence="1">
    <location>
        <begin position="1"/>
        <end position="106"/>
    </location>
</feature>
<keyword evidence="2" id="KW-1133">Transmembrane helix</keyword>
<dbReference type="AlphaFoldDB" id="A0A8J3ZVH8"/>
<evidence type="ECO:0000313" key="3">
    <source>
        <dbReference type="EMBL" id="GIJ69225.1"/>
    </source>
</evidence>
<comment type="caution">
    <text evidence="3">The sequence shown here is derived from an EMBL/GenBank/DDBJ whole genome shotgun (WGS) entry which is preliminary data.</text>
</comment>
<reference evidence="3" key="1">
    <citation type="submission" date="2021-01" db="EMBL/GenBank/DDBJ databases">
        <title>Whole genome shotgun sequence of Virgisporangium ochraceum NBRC 16418.</title>
        <authorList>
            <person name="Komaki H."/>
            <person name="Tamura T."/>
        </authorList>
    </citation>
    <scope>NUCLEOTIDE SEQUENCE</scope>
    <source>
        <strain evidence="3">NBRC 16418</strain>
    </source>
</reference>
<dbReference type="EMBL" id="BOPH01000058">
    <property type="protein sequence ID" value="GIJ69225.1"/>
    <property type="molecule type" value="Genomic_DNA"/>
</dbReference>
<keyword evidence="2" id="KW-0472">Membrane</keyword>
<gene>
    <name evidence="3" type="ORF">Voc01_041420</name>
</gene>
<evidence type="ECO:0000256" key="2">
    <source>
        <dbReference type="SAM" id="Phobius"/>
    </source>
</evidence>
<evidence type="ECO:0000313" key="4">
    <source>
        <dbReference type="Proteomes" id="UP000635606"/>
    </source>
</evidence>